<gene>
    <name evidence="14" type="ORF">C8Q69DRAFT_443837</name>
</gene>
<dbReference type="SMART" id="SM00326">
    <property type="entry name" value="SH3"/>
    <property type="match status" value="1"/>
</dbReference>
<dbReference type="Pfam" id="PF00018">
    <property type="entry name" value="SH3_1"/>
    <property type="match status" value="1"/>
</dbReference>
<dbReference type="VEuPathDB" id="FungiDB:C8Q69DRAFT_443837"/>
<evidence type="ECO:0000256" key="7">
    <source>
        <dbReference type="ARBA" id="ARBA00022989"/>
    </source>
</evidence>
<dbReference type="AlphaFoldDB" id="A0A443HWG4"/>
<dbReference type="PRINTS" id="PR00452">
    <property type="entry name" value="SH3DOMAIN"/>
</dbReference>
<evidence type="ECO:0000256" key="9">
    <source>
        <dbReference type="ARBA" id="ARBA00023136"/>
    </source>
</evidence>
<evidence type="ECO:0000256" key="10">
    <source>
        <dbReference type="PROSITE-ProRule" id="PRU00192"/>
    </source>
</evidence>
<dbReference type="STRING" id="264951.A0A443HWG4"/>
<organism evidence="14 15">
    <name type="scientific">Byssochlamys spectabilis</name>
    <name type="common">Paecilomyces variotii</name>
    <dbReference type="NCBI Taxonomy" id="264951"/>
    <lineage>
        <taxon>Eukaryota</taxon>
        <taxon>Fungi</taxon>
        <taxon>Dikarya</taxon>
        <taxon>Ascomycota</taxon>
        <taxon>Pezizomycotina</taxon>
        <taxon>Eurotiomycetes</taxon>
        <taxon>Eurotiomycetidae</taxon>
        <taxon>Eurotiales</taxon>
        <taxon>Thermoascaceae</taxon>
        <taxon>Paecilomyces</taxon>
    </lineage>
</organism>
<dbReference type="CDD" id="cd11855">
    <property type="entry name" value="SH3_Sho1p"/>
    <property type="match status" value="1"/>
</dbReference>
<feature type="region of interest" description="Disordered" evidence="11">
    <location>
        <begin position="169"/>
        <end position="193"/>
    </location>
</feature>
<dbReference type="PROSITE" id="PS50002">
    <property type="entry name" value="SH3"/>
    <property type="match status" value="1"/>
</dbReference>
<evidence type="ECO:0000313" key="14">
    <source>
        <dbReference type="EMBL" id="RWQ96100.1"/>
    </source>
</evidence>
<evidence type="ECO:0000256" key="11">
    <source>
        <dbReference type="SAM" id="MobiDB-lite"/>
    </source>
</evidence>
<comment type="caution">
    <text evidence="14">The sequence shown here is derived from an EMBL/GenBank/DDBJ whole genome shotgun (WGS) entry which is preliminary data.</text>
</comment>
<evidence type="ECO:0000256" key="12">
    <source>
        <dbReference type="SAM" id="Phobius"/>
    </source>
</evidence>
<reference evidence="14 15" key="1">
    <citation type="journal article" date="2018" name="Front. Microbiol.">
        <title>Genomic and genetic insights into a cosmopolitan fungus, Paecilomyces variotii (Eurotiales).</title>
        <authorList>
            <person name="Urquhart A.S."/>
            <person name="Mondo S.J."/>
            <person name="Makela M.R."/>
            <person name="Hane J.K."/>
            <person name="Wiebenga A."/>
            <person name="He G."/>
            <person name="Mihaltcheva S."/>
            <person name="Pangilinan J."/>
            <person name="Lipzen A."/>
            <person name="Barry K."/>
            <person name="de Vries R.P."/>
            <person name="Grigoriev I.V."/>
            <person name="Idnurm A."/>
        </authorList>
    </citation>
    <scope>NUCLEOTIDE SEQUENCE [LARGE SCALE GENOMIC DNA]</scope>
    <source>
        <strain evidence="14 15">CBS 101075</strain>
    </source>
</reference>
<evidence type="ECO:0000256" key="1">
    <source>
        <dbReference type="ARBA" id="ARBA00004651"/>
    </source>
</evidence>
<keyword evidence="5" id="KW-1003">Cell membrane</keyword>
<dbReference type="FunFam" id="2.30.30.40:FF:000213">
    <property type="entry name" value="High osmolarity signaling protein SHO1"/>
    <property type="match status" value="1"/>
</dbReference>
<sequence length="307" mass="33240">MVTYSDSQSFQKPNPFSENKRSGMARFRVANVIGDPFALATISISILAWLITFVACIVANIQSDFPNYAWWAVAYMLCIIVGVTVVIGSDTSLVYGVAIVGYLAAGLVFTTLGVNSLVYQSQSSKQAAAAGFILLSMVIIVWVFYFGSTPQAAHREYIDSFALHKERQGSYRDSRPMSNAYGARPDTSSQTPQMYTSAQLNGFETSTPVSGHAGGAPGSQNRNSSMPQFPPAAAVGTTSGEELAQPTEYPYRAKAIYSYEANPEDANEISFAKHEILEVSDVSGRWWQAKKATGETGIAPSNYLILL</sequence>
<dbReference type="InterPro" id="IPR035522">
    <property type="entry name" value="Sho1_SH3"/>
</dbReference>
<dbReference type="GO" id="GO:0007232">
    <property type="term" value="P:osmosensory signaling pathway via Sho1 osmosensor"/>
    <property type="evidence" value="ECO:0007669"/>
    <property type="project" value="UniProtKB-ARBA"/>
</dbReference>
<name>A0A443HWG4_BYSSP</name>
<feature type="transmembrane region" description="Helical" evidence="12">
    <location>
        <begin position="37"/>
        <end position="61"/>
    </location>
</feature>
<evidence type="ECO:0000256" key="3">
    <source>
        <dbReference type="ARBA" id="ARBA00011175"/>
    </source>
</evidence>
<accession>A0A443HWG4</accession>
<keyword evidence="15" id="KW-1185">Reference proteome</keyword>
<keyword evidence="7 12" id="KW-1133">Transmembrane helix</keyword>
<keyword evidence="8" id="KW-0346">Stress response</keyword>
<dbReference type="GO" id="GO:0005886">
    <property type="term" value="C:plasma membrane"/>
    <property type="evidence" value="ECO:0007669"/>
    <property type="project" value="UniProtKB-SubCell"/>
</dbReference>
<feature type="transmembrane region" description="Helical" evidence="12">
    <location>
        <begin position="127"/>
        <end position="147"/>
    </location>
</feature>
<feature type="domain" description="SH3" evidence="13">
    <location>
        <begin position="248"/>
        <end position="307"/>
    </location>
</feature>
<evidence type="ECO:0000256" key="6">
    <source>
        <dbReference type="ARBA" id="ARBA00022692"/>
    </source>
</evidence>
<evidence type="ECO:0000256" key="2">
    <source>
        <dbReference type="ARBA" id="ARBA00009739"/>
    </source>
</evidence>
<dbReference type="InterPro" id="IPR036028">
    <property type="entry name" value="SH3-like_dom_sf"/>
</dbReference>
<evidence type="ECO:0000256" key="5">
    <source>
        <dbReference type="ARBA" id="ARBA00022475"/>
    </source>
</evidence>
<proteinExistence type="inferred from homology"/>
<dbReference type="Gene3D" id="2.30.30.40">
    <property type="entry name" value="SH3 Domains"/>
    <property type="match status" value="1"/>
</dbReference>
<evidence type="ECO:0000259" key="13">
    <source>
        <dbReference type="PROSITE" id="PS50002"/>
    </source>
</evidence>
<feature type="compositionally biased region" description="Polar residues" evidence="11">
    <location>
        <begin position="218"/>
        <end position="227"/>
    </location>
</feature>
<dbReference type="GeneID" id="39598227"/>
<keyword evidence="4 10" id="KW-0728">SH3 domain</keyword>
<dbReference type="InterPro" id="IPR001452">
    <property type="entry name" value="SH3_domain"/>
</dbReference>
<dbReference type="EMBL" id="RCNU01000004">
    <property type="protein sequence ID" value="RWQ96100.1"/>
    <property type="molecule type" value="Genomic_DNA"/>
</dbReference>
<keyword evidence="9 12" id="KW-0472">Membrane</keyword>
<keyword evidence="6 12" id="KW-0812">Transmembrane</keyword>
<comment type="similarity">
    <text evidence="2">Belongs to the SHO1 family.</text>
</comment>
<feature type="transmembrane region" description="Helical" evidence="12">
    <location>
        <begin position="68"/>
        <end position="87"/>
    </location>
</feature>
<dbReference type="RefSeq" id="XP_028485745.1">
    <property type="nucleotide sequence ID" value="XM_028628950.1"/>
</dbReference>
<dbReference type="SUPFAM" id="SSF50044">
    <property type="entry name" value="SH3-domain"/>
    <property type="match status" value="1"/>
</dbReference>
<protein>
    <submittedName>
        <fullName evidence="14">Putative high osmolarity signaling protein Sho1</fullName>
    </submittedName>
</protein>
<comment type="subcellular location">
    <subcellularLocation>
        <location evidence="1">Cell membrane</location>
        <topology evidence="1">Multi-pass membrane protein</topology>
    </subcellularLocation>
</comment>
<evidence type="ECO:0000256" key="8">
    <source>
        <dbReference type="ARBA" id="ARBA00023016"/>
    </source>
</evidence>
<evidence type="ECO:0000256" key="4">
    <source>
        <dbReference type="ARBA" id="ARBA00022443"/>
    </source>
</evidence>
<feature type="region of interest" description="Disordered" evidence="11">
    <location>
        <begin position="206"/>
        <end position="246"/>
    </location>
</feature>
<comment type="subunit">
    <text evidence="3">Forms homooligomers.</text>
</comment>
<feature type="transmembrane region" description="Helical" evidence="12">
    <location>
        <begin position="93"/>
        <end position="115"/>
    </location>
</feature>
<dbReference type="Proteomes" id="UP000283841">
    <property type="component" value="Unassembled WGS sequence"/>
</dbReference>
<evidence type="ECO:0000313" key="15">
    <source>
        <dbReference type="Proteomes" id="UP000283841"/>
    </source>
</evidence>